<dbReference type="NCBIfam" id="TIGR01944">
    <property type="entry name" value="rnfB"/>
    <property type="match status" value="1"/>
</dbReference>
<dbReference type="InterPro" id="IPR017896">
    <property type="entry name" value="4Fe4S_Fe-S-bd"/>
</dbReference>
<sequence>MTAREPEAPLTERIDALLPQTQCRQCGFAGCRPYAEAIARGEADIDQCPPGGDAGAAALARLLGRTPKPVDRRYGTPGPVQLAWIDEAPCIGCTKCIQACPVDAILGARGQMHTVITEECTGCELCVDPCPVDCIHLVPAGREHEDAATRQARADRARERHRERERRLAERRAEKTAQRERRRAAAARSGVPDRDTRRAAVQAALERVRARRRSGGRTP</sequence>
<feature type="domain" description="4Fe-4S ferredoxin-type" evidence="13">
    <location>
        <begin position="111"/>
        <end position="140"/>
    </location>
</feature>
<dbReference type="InterPro" id="IPR010207">
    <property type="entry name" value="Elect_transpt_cplx_RnfB/RsxB"/>
</dbReference>
<feature type="compositionally biased region" description="Basic and acidic residues" evidence="12">
    <location>
        <begin position="143"/>
        <end position="179"/>
    </location>
</feature>
<evidence type="ECO:0000256" key="6">
    <source>
        <dbReference type="ARBA" id="ARBA00022737"/>
    </source>
</evidence>
<organism evidence="15 16">
    <name type="scientific">Sediminicurvatus halobius</name>
    <dbReference type="NCBI Taxonomy" id="2182432"/>
    <lineage>
        <taxon>Bacteria</taxon>
        <taxon>Pseudomonadati</taxon>
        <taxon>Pseudomonadota</taxon>
        <taxon>Gammaproteobacteria</taxon>
        <taxon>Chromatiales</taxon>
        <taxon>Ectothiorhodospiraceae</taxon>
        <taxon>Sediminicurvatus</taxon>
    </lineage>
</organism>
<dbReference type="EMBL" id="QFFI01000031">
    <property type="protein sequence ID" value="PWG61560.1"/>
    <property type="molecule type" value="Genomic_DNA"/>
</dbReference>
<dbReference type="Proteomes" id="UP000245474">
    <property type="component" value="Unassembled WGS sequence"/>
</dbReference>
<feature type="domain" description="4Fe-4S ferredoxin-type" evidence="13">
    <location>
        <begin position="81"/>
        <end position="110"/>
    </location>
</feature>
<keyword evidence="7" id="KW-1278">Translocase</keyword>
<evidence type="ECO:0000256" key="7">
    <source>
        <dbReference type="ARBA" id="ARBA00022967"/>
    </source>
</evidence>
<dbReference type="PANTHER" id="PTHR42859:SF3">
    <property type="entry name" value="ION-TRANSLOCATING OXIDOREDUCTASE COMPLEX SUBUNIT B"/>
    <property type="match status" value="1"/>
</dbReference>
<dbReference type="GO" id="GO:0009055">
    <property type="term" value="F:electron transfer activity"/>
    <property type="evidence" value="ECO:0007669"/>
    <property type="project" value="InterPro"/>
</dbReference>
<keyword evidence="4" id="KW-0997">Cell inner membrane</keyword>
<evidence type="ECO:0000256" key="3">
    <source>
        <dbReference type="ARBA" id="ARBA00022485"/>
    </source>
</evidence>
<dbReference type="GO" id="GO:0046872">
    <property type="term" value="F:metal ion binding"/>
    <property type="evidence" value="ECO:0007669"/>
    <property type="project" value="UniProtKB-KW"/>
</dbReference>
<comment type="caution">
    <text evidence="15">The sequence shown here is derived from an EMBL/GenBank/DDBJ whole genome shotgun (WGS) entry which is preliminary data.</text>
</comment>
<dbReference type="PROSITE" id="PS51656">
    <property type="entry name" value="4FE4S"/>
    <property type="match status" value="1"/>
</dbReference>
<keyword evidence="5" id="KW-0479">Metal-binding</keyword>
<dbReference type="Pfam" id="PF04060">
    <property type="entry name" value="FeS"/>
    <property type="match status" value="1"/>
</dbReference>
<proteinExistence type="predicted"/>
<dbReference type="GO" id="GO:0051539">
    <property type="term" value="F:4 iron, 4 sulfur cluster binding"/>
    <property type="evidence" value="ECO:0007669"/>
    <property type="project" value="UniProtKB-KW"/>
</dbReference>
<evidence type="ECO:0000259" key="14">
    <source>
        <dbReference type="PROSITE" id="PS51656"/>
    </source>
</evidence>
<evidence type="ECO:0000256" key="5">
    <source>
        <dbReference type="ARBA" id="ARBA00022723"/>
    </source>
</evidence>
<evidence type="ECO:0000256" key="4">
    <source>
        <dbReference type="ARBA" id="ARBA00022519"/>
    </source>
</evidence>
<dbReference type="OrthoDB" id="9789936at2"/>
<keyword evidence="16" id="KW-1185">Reference proteome</keyword>
<evidence type="ECO:0000256" key="12">
    <source>
        <dbReference type="SAM" id="MobiDB-lite"/>
    </source>
</evidence>
<gene>
    <name evidence="15" type="ORF">DEM34_15765</name>
</gene>
<evidence type="ECO:0000256" key="9">
    <source>
        <dbReference type="ARBA" id="ARBA00023004"/>
    </source>
</evidence>
<dbReference type="InterPro" id="IPR007202">
    <property type="entry name" value="4Fe-4S_dom"/>
</dbReference>
<dbReference type="InterPro" id="IPR050294">
    <property type="entry name" value="RnfB_subfamily"/>
</dbReference>
<evidence type="ECO:0000259" key="13">
    <source>
        <dbReference type="PROSITE" id="PS51379"/>
    </source>
</evidence>
<reference evidence="15 16" key="1">
    <citation type="submission" date="2018-05" db="EMBL/GenBank/DDBJ databases">
        <title>Spiribacter halobius sp. nov., a moderately halophilic bacterium isolated from marine solar saltern.</title>
        <authorList>
            <person name="Zheng W.-S."/>
            <person name="Lu D.-C."/>
            <person name="Du Z.-J."/>
        </authorList>
    </citation>
    <scope>NUCLEOTIDE SEQUENCE [LARGE SCALE GENOMIC DNA]</scope>
    <source>
        <strain evidence="15 16">E85</strain>
    </source>
</reference>
<feature type="region of interest" description="Disordered" evidence="12">
    <location>
        <begin position="143"/>
        <end position="202"/>
    </location>
</feature>
<dbReference type="SUPFAM" id="SSF54862">
    <property type="entry name" value="4Fe-4S ferredoxins"/>
    <property type="match status" value="1"/>
</dbReference>
<evidence type="ECO:0000256" key="10">
    <source>
        <dbReference type="ARBA" id="ARBA00023014"/>
    </source>
</evidence>
<keyword evidence="6" id="KW-0677">Repeat</keyword>
<accession>A0A2U2MXG1</accession>
<keyword evidence="3" id="KW-0004">4Fe-4S</keyword>
<keyword evidence="9" id="KW-0408">Iron</keyword>
<feature type="domain" description="4Fe-4S" evidence="14">
    <location>
        <begin position="6"/>
        <end position="65"/>
    </location>
</feature>
<evidence type="ECO:0000256" key="2">
    <source>
        <dbReference type="ARBA" id="ARBA00022475"/>
    </source>
</evidence>
<protein>
    <submittedName>
        <fullName evidence="15">Electron transporter RnfB</fullName>
    </submittedName>
</protein>
<name>A0A2U2MXG1_9GAMM</name>
<keyword evidence="1" id="KW-0813">Transport</keyword>
<dbReference type="PROSITE" id="PS51379">
    <property type="entry name" value="4FE4S_FER_2"/>
    <property type="match status" value="2"/>
</dbReference>
<evidence type="ECO:0000313" key="15">
    <source>
        <dbReference type="EMBL" id="PWG61560.1"/>
    </source>
</evidence>
<dbReference type="PROSITE" id="PS00198">
    <property type="entry name" value="4FE4S_FER_1"/>
    <property type="match status" value="1"/>
</dbReference>
<evidence type="ECO:0000256" key="11">
    <source>
        <dbReference type="ARBA" id="ARBA00023136"/>
    </source>
</evidence>
<keyword evidence="8" id="KW-0249">Electron transport</keyword>
<evidence type="ECO:0000256" key="1">
    <source>
        <dbReference type="ARBA" id="ARBA00022448"/>
    </source>
</evidence>
<dbReference type="AlphaFoldDB" id="A0A2U2MXG1"/>
<dbReference type="InterPro" id="IPR017900">
    <property type="entry name" value="4Fe4S_Fe_S_CS"/>
</dbReference>
<keyword evidence="10" id="KW-0411">Iron-sulfur</keyword>
<keyword evidence="11" id="KW-0472">Membrane</keyword>
<evidence type="ECO:0000313" key="16">
    <source>
        <dbReference type="Proteomes" id="UP000245474"/>
    </source>
</evidence>
<dbReference type="Gene3D" id="1.10.15.40">
    <property type="entry name" value="Electron transport complex subunit B, putative Fe-S cluster"/>
    <property type="match status" value="1"/>
</dbReference>
<dbReference type="PANTHER" id="PTHR42859">
    <property type="entry name" value="OXIDOREDUCTASE"/>
    <property type="match status" value="1"/>
</dbReference>
<evidence type="ECO:0000256" key="8">
    <source>
        <dbReference type="ARBA" id="ARBA00022982"/>
    </source>
</evidence>
<keyword evidence="2" id="KW-1003">Cell membrane</keyword>
<dbReference type="Pfam" id="PF14697">
    <property type="entry name" value="Fer4_21"/>
    <property type="match status" value="1"/>
</dbReference>
<dbReference type="Gene3D" id="3.30.70.20">
    <property type="match status" value="1"/>
</dbReference>